<dbReference type="InterPro" id="IPR036890">
    <property type="entry name" value="HATPase_C_sf"/>
</dbReference>
<feature type="transmembrane region" description="Helical" evidence="9">
    <location>
        <begin position="35"/>
        <end position="55"/>
    </location>
</feature>
<dbReference type="AlphaFoldDB" id="A0A7G5C2M1"/>
<evidence type="ECO:0000256" key="6">
    <source>
        <dbReference type="ARBA" id="ARBA00022777"/>
    </source>
</evidence>
<reference evidence="11 12" key="1">
    <citation type="submission" date="2019-07" db="EMBL/GenBank/DDBJ databases">
        <authorList>
            <person name="Kim J.K."/>
            <person name="Cheong H.-M."/>
            <person name="Choi Y."/>
            <person name="Hwang K.J."/>
            <person name="Lee S."/>
            <person name="Choi C."/>
        </authorList>
    </citation>
    <scope>NUCLEOTIDE SEQUENCE [LARGE SCALE GENOMIC DNA]</scope>
    <source>
        <strain evidence="11 12">KS 22</strain>
    </source>
</reference>
<evidence type="ECO:0000259" key="10">
    <source>
        <dbReference type="Pfam" id="PF07730"/>
    </source>
</evidence>
<keyword evidence="6 11" id="KW-0418">Kinase</keyword>
<proteinExistence type="predicted"/>
<dbReference type="InterPro" id="IPR050482">
    <property type="entry name" value="Sensor_HK_TwoCompSys"/>
</dbReference>
<evidence type="ECO:0000256" key="1">
    <source>
        <dbReference type="ARBA" id="ARBA00000085"/>
    </source>
</evidence>
<organism evidence="11 12">
    <name type="scientific">Cohnella cholangitidis</name>
    <dbReference type="NCBI Taxonomy" id="2598458"/>
    <lineage>
        <taxon>Bacteria</taxon>
        <taxon>Bacillati</taxon>
        <taxon>Bacillota</taxon>
        <taxon>Bacilli</taxon>
        <taxon>Bacillales</taxon>
        <taxon>Paenibacillaceae</taxon>
        <taxon>Cohnella</taxon>
    </lineage>
</organism>
<dbReference type="InterPro" id="IPR011712">
    <property type="entry name" value="Sig_transdc_His_kin_sub3_dim/P"/>
</dbReference>
<dbReference type="PANTHER" id="PTHR24421:SF10">
    <property type="entry name" value="NITRATE_NITRITE SENSOR PROTEIN NARQ"/>
    <property type="match status" value="1"/>
</dbReference>
<dbReference type="GO" id="GO:0046983">
    <property type="term" value="F:protein dimerization activity"/>
    <property type="evidence" value="ECO:0007669"/>
    <property type="project" value="InterPro"/>
</dbReference>
<dbReference type="EMBL" id="CP041969">
    <property type="protein sequence ID" value="QMV43455.1"/>
    <property type="molecule type" value="Genomic_DNA"/>
</dbReference>
<dbReference type="Gene3D" id="1.20.5.1930">
    <property type="match status" value="1"/>
</dbReference>
<dbReference type="Pfam" id="PF07730">
    <property type="entry name" value="HisKA_3"/>
    <property type="match status" value="1"/>
</dbReference>
<sequence>MRTIRRGSWKRLIEFIKSEVNIAVDNERKDRKIKWLILLIPTLTIGLWEYIRHAFLLPYMSMELGNLLAPFIVLAVTLTLVRSLFARLEQSQQALQREKGANAALEERESLARELHDGISQSLFLLAVKLDQLDEMQNEGPVKQLAEGLRETVRVMHEDVRQAIANLRQPPSPAAAAWVVPLRELLGETAMMTEAKAEFTWSIPDGSLTDKEKVELHACVREALMNVRKHAKASRVFVIGEPDGTGGFRCSVEDDGVGFGGEPLQAHGRFGLRMVRDRAQAMGWGFVAERRGDRTVVQLLKRGGKLHEQADSIVAGGRP</sequence>
<evidence type="ECO:0000256" key="8">
    <source>
        <dbReference type="ARBA" id="ARBA00023012"/>
    </source>
</evidence>
<dbReference type="CDD" id="cd16917">
    <property type="entry name" value="HATPase_UhpB-NarQ-NarX-like"/>
    <property type="match status" value="1"/>
</dbReference>
<dbReference type="GO" id="GO:0016020">
    <property type="term" value="C:membrane"/>
    <property type="evidence" value="ECO:0007669"/>
    <property type="project" value="InterPro"/>
</dbReference>
<protein>
    <recommendedName>
        <fullName evidence="2">histidine kinase</fullName>
        <ecNumber evidence="2">2.7.13.3</ecNumber>
    </recommendedName>
</protein>
<evidence type="ECO:0000256" key="7">
    <source>
        <dbReference type="ARBA" id="ARBA00022840"/>
    </source>
</evidence>
<evidence type="ECO:0000313" key="11">
    <source>
        <dbReference type="EMBL" id="QMV43455.1"/>
    </source>
</evidence>
<evidence type="ECO:0000256" key="5">
    <source>
        <dbReference type="ARBA" id="ARBA00022741"/>
    </source>
</evidence>
<keyword evidence="3" id="KW-0597">Phosphoprotein</keyword>
<feature type="transmembrane region" description="Helical" evidence="9">
    <location>
        <begin position="67"/>
        <end position="85"/>
    </location>
</feature>
<keyword evidence="4" id="KW-0808">Transferase</keyword>
<keyword evidence="12" id="KW-1185">Reference proteome</keyword>
<keyword evidence="9" id="KW-0812">Transmembrane</keyword>
<dbReference type="SUPFAM" id="SSF55874">
    <property type="entry name" value="ATPase domain of HSP90 chaperone/DNA topoisomerase II/histidine kinase"/>
    <property type="match status" value="1"/>
</dbReference>
<keyword evidence="5" id="KW-0547">Nucleotide-binding</keyword>
<evidence type="ECO:0000256" key="3">
    <source>
        <dbReference type="ARBA" id="ARBA00022553"/>
    </source>
</evidence>
<keyword evidence="7" id="KW-0067">ATP-binding</keyword>
<keyword evidence="9" id="KW-0472">Membrane</keyword>
<dbReference type="GO" id="GO:0000155">
    <property type="term" value="F:phosphorelay sensor kinase activity"/>
    <property type="evidence" value="ECO:0007669"/>
    <property type="project" value="InterPro"/>
</dbReference>
<dbReference type="GO" id="GO:0005524">
    <property type="term" value="F:ATP binding"/>
    <property type="evidence" value="ECO:0007669"/>
    <property type="project" value="UniProtKB-KW"/>
</dbReference>
<keyword evidence="9" id="KW-1133">Transmembrane helix</keyword>
<keyword evidence="8" id="KW-0902">Two-component regulatory system</keyword>
<evidence type="ECO:0000256" key="2">
    <source>
        <dbReference type="ARBA" id="ARBA00012438"/>
    </source>
</evidence>
<dbReference type="PANTHER" id="PTHR24421">
    <property type="entry name" value="NITRATE/NITRITE SENSOR PROTEIN NARX-RELATED"/>
    <property type="match status" value="1"/>
</dbReference>
<evidence type="ECO:0000256" key="9">
    <source>
        <dbReference type="SAM" id="Phobius"/>
    </source>
</evidence>
<dbReference type="Proteomes" id="UP000515679">
    <property type="component" value="Chromosome"/>
</dbReference>
<evidence type="ECO:0000256" key="4">
    <source>
        <dbReference type="ARBA" id="ARBA00022679"/>
    </source>
</evidence>
<feature type="domain" description="Signal transduction histidine kinase subgroup 3 dimerisation and phosphoacceptor" evidence="10">
    <location>
        <begin position="107"/>
        <end position="170"/>
    </location>
</feature>
<dbReference type="KEGG" id="cchl:FPL14_21450"/>
<gene>
    <name evidence="11" type="ORF">FPL14_21450</name>
</gene>
<comment type="catalytic activity">
    <reaction evidence="1">
        <text>ATP + protein L-histidine = ADP + protein N-phospho-L-histidine.</text>
        <dbReference type="EC" id="2.7.13.3"/>
    </reaction>
</comment>
<evidence type="ECO:0000313" key="12">
    <source>
        <dbReference type="Proteomes" id="UP000515679"/>
    </source>
</evidence>
<dbReference type="Gene3D" id="3.30.565.10">
    <property type="entry name" value="Histidine kinase-like ATPase, C-terminal domain"/>
    <property type="match status" value="1"/>
</dbReference>
<accession>A0A7G5C2M1</accession>
<dbReference type="EC" id="2.7.13.3" evidence="2"/>
<name>A0A7G5C2M1_9BACL</name>